<dbReference type="Gene3D" id="3.20.20.70">
    <property type="entry name" value="Aldolase class I"/>
    <property type="match status" value="1"/>
</dbReference>
<reference evidence="2 3" key="1">
    <citation type="submission" date="2015-06" db="EMBL/GenBank/DDBJ databases">
        <authorList>
            <person name="Wibberg Daniel"/>
        </authorList>
    </citation>
    <scope>NUCLEOTIDE SEQUENCE [LARGE SCALE GENOMIC DNA]</scope>
    <source>
        <strain evidence="2 3">T3/55T</strain>
    </source>
</reference>
<dbReference type="SUPFAM" id="SSF51445">
    <property type="entry name" value="(Trans)glycosidases"/>
    <property type="match status" value="1"/>
</dbReference>
<dbReference type="PANTHER" id="PTHR31268">
    <property type="match status" value="1"/>
</dbReference>
<dbReference type="InterPro" id="IPR013785">
    <property type="entry name" value="Aldolase_TIM"/>
</dbReference>
<evidence type="ECO:0000313" key="2">
    <source>
        <dbReference type="EMBL" id="CRZ34910.1"/>
    </source>
</evidence>
<dbReference type="InterPro" id="IPR017853">
    <property type="entry name" value="GH"/>
</dbReference>
<keyword evidence="3" id="KW-1185">Reference proteome</keyword>
<dbReference type="Proteomes" id="UP000236497">
    <property type="component" value="Unassembled WGS sequence"/>
</dbReference>
<gene>
    <name evidence="2" type="ORF">HHT355_1710</name>
</gene>
<dbReference type="Pfam" id="PF05691">
    <property type="entry name" value="Raffinose_syn"/>
    <property type="match status" value="2"/>
</dbReference>
<dbReference type="EMBL" id="CVTD020000017">
    <property type="protein sequence ID" value="CRZ34910.1"/>
    <property type="molecule type" value="Genomic_DNA"/>
</dbReference>
<proteinExistence type="predicted"/>
<dbReference type="RefSeq" id="WP_103203014.1">
    <property type="nucleotide sequence ID" value="NZ_CVTD020000017.1"/>
</dbReference>
<sequence length="606" mass="69215">MPIKISITFDEIPVSLCAAYMCRDWWSRPAFIKSFKEIPEKTQALFLEGKNSYGFLMPMVGEKMKAFISGEASNSILFELTAYTAGISNVNDVFFISSEGSDLYKAIEEGFKKACELKKIPMKKDRKYPKMFDYFGWCSWDAFYTDVSEEKLLEKVNEIKEKQLPIRWLLIDDGWLNIKDQGLTDFRPDTEKFPNEFQCLTKTIKNESNIKWVGVWHALGGYWNGIHPESKLASDLRQYMYETKNGKLIPHYDPDKGFGFWRNFYTYLKNQGIDFVKVDGQSALKNYYKNNVEIAKAAAGTHMALEAAVSLFMNGNIINCMGMAMENLLSRPLSCISRNSDDFVPKDEENFTEHLLQNAYNGLYHDNVYVCDFDMFWTNHPDVKRHALLRAISGGPVYCSDPIGESECEEIMPLVYNDGRLLRMDRCAKPTMDCIFNSPLESGILKLTNTYNGTGAVAVFHLGKDSGAVNTEISPSDIYDLDGEVFGAYLWFEGKYIQVKKDERIKVNINNDGYALVLFVPVEDLITPIGLTNKYICTHPIVSSISENNKKKIILKEGGIFAFHSKVDPKYVIVNGFDLTDKLIKEDNLYKIDLSEYKNEISIHIE</sequence>
<evidence type="ECO:0008006" key="4">
    <source>
        <dbReference type="Google" id="ProtNLM"/>
    </source>
</evidence>
<accession>A0A0H5SII7</accession>
<keyword evidence="1" id="KW-0119">Carbohydrate metabolism</keyword>
<dbReference type="OrthoDB" id="9758822at2"/>
<dbReference type="InterPro" id="IPR008811">
    <property type="entry name" value="Glycosyl_hydrolases_36"/>
</dbReference>
<evidence type="ECO:0000313" key="3">
    <source>
        <dbReference type="Proteomes" id="UP000236497"/>
    </source>
</evidence>
<dbReference type="AlphaFoldDB" id="A0A0H5SII7"/>
<evidence type="ECO:0000256" key="1">
    <source>
        <dbReference type="ARBA" id="ARBA00023277"/>
    </source>
</evidence>
<dbReference type="PANTHER" id="PTHR31268:SF32">
    <property type="entry name" value="GALACTINOL--SUCROSE GALACTOSYLTRANSFERASE 2-RELATED"/>
    <property type="match status" value="1"/>
</dbReference>
<protein>
    <recommendedName>
        <fullName evidence="4">Raffinose synthase Sip1-like protein</fullName>
    </recommendedName>
</protein>
<name>A0A0H5SII7_HERHM</name>
<organism evidence="2 3">
    <name type="scientific">Herbinix hemicellulosilytica</name>
    <dbReference type="NCBI Taxonomy" id="1564487"/>
    <lineage>
        <taxon>Bacteria</taxon>
        <taxon>Bacillati</taxon>
        <taxon>Bacillota</taxon>
        <taxon>Clostridia</taxon>
        <taxon>Lachnospirales</taxon>
        <taxon>Lachnospiraceae</taxon>
        <taxon>Herbinix</taxon>
    </lineage>
</organism>